<dbReference type="GO" id="GO:0005886">
    <property type="term" value="C:plasma membrane"/>
    <property type="evidence" value="ECO:0007669"/>
    <property type="project" value="TreeGrafter"/>
</dbReference>
<evidence type="ECO:0000256" key="3">
    <source>
        <dbReference type="ARBA" id="ARBA00022989"/>
    </source>
</evidence>
<sequence>MPAESVSVRTVESVTVAKEHNKHLIQAPEFTWPVIRKYFGTRISSLWVGKEELAQHSWNEILNPFQPLDVSWGLTVVLMLRTVGALIFGAIGDMKGRKWPYIANLSLLVAIQCGTGFVTNFKMFLGTRAAFGIAMGGLYGICAAEALSDAPTAARGVLSGLFQEGYAFGFLLATVFQRAISDTTPHGWRSLFWFSAGPPVILIIWRFFTPETDTYQHIAAKRASAASGNHSKFANFKTEASYALKNYWLIIIYLVFMMAGFNFSSHGSQDLYPTLLQEQYHYGKDKKTVVLVCSKLGALAGGVIVGHFSSIIGRRTAILIANIFSLAFIYPWAFQPTWVTAFFMQFGIQGAWSVVPIHLSELSPPQFRAFVMGVSYQLGNLVSSASATIEATIGEKFLLPDGTHDYAKTMAIFVAAVVVYLFVVVLLGPEIRNAELGIEREEVYAVYDAEEGQFDKLSFDHTEDASKQKAGADRV</sequence>
<feature type="transmembrane region" description="Helical" evidence="5">
    <location>
        <begin position="99"/>
        <end position="119"/>
    </location>
</feature>
<keyword evidence="4 5" id="KW-0472">Membrane</keyword>
<dbReference type="EMBL" id="JAGSYN010000027">
    <property type="protein sequence ID" value="KAG7666258.1"/>
    <property type="molecule type" value="Genomic_DNA"/>
</dbReference>
<dbReference type="RefSeq" id="XP_049266490.1">
    <property type="nucleotide sequence ID" value="XM_049405854.1"/>
</dbReference>
<feature type="transmembrane region" description="Helical" evidence="5">
    <location>
        <begin position="72"/>
        <end position="92"/>
    </location>
</feature>
<dbReference type="AlphaFoldDB" id="A0A8J5UMT0"/>
<evidence type="ECO:0000256" key="2">
    <source>
        <dbReference type="ARBA" id="ARBA00022692"/>
    </source>
</evidence>
<evidence type="ECO:0000256" key="5">
    <source>
        <dbReference type="SAM" id="Phobius"/>
    </source>
</evidence>
<dbReference type="InterPro" id="IPR005828">
    <property type="entry name" value="MFS_sugar_transport-like"/>
</dbReference>
<evidence type="ECO:0000256" key="4">
    <source>
        <dbReference type="ARBA" id="ARBA00023136"/>
    </source>
</evidence>
<feature type="transmembrane region" description="Helical" evidence="5">
    <location>
        <begin position="156"/>
        <end position="176"/>
    </location>
</feature>
<feature type="transmembrane region" description="Helical" evidence="5">
    <location>
        <begin position="247"/>
        <end position="268"/>
    </location>
</feature>
<dbReference type="PANTHER" id="PTHR23508:SF10">
    <property type="entry name" value="CARBOXYLIC ACID TRANSPORTER PROTEIN HOMOLOG"/>
    <property type="match status" value="1"/>
</dbReference>
<keyword evidence="3 5" id="KW-1133">Transmembrane helix</keyword>
<dbReference type="GO" id="GO:0035879">
    <property type="term" value="P:plasma membrane lactate transport"/>
    <property type="evidence" value="ECO:0007669"/>
    <property type="project" value="TreeGrafter"/>
</dbReference>
<evidence type="ECO:0000313" key="7">
    <source>
        <dbReference type="EMBL" id="KAG7666258.1"/>
    </source>
</evidence>
<dbReference type="PANTHER" id="PTHR23508">
    <property type="entry name" value="CARBOXYLIC ACID TRANSPORTER PROTEIN HOMOLOG"/>
    <property type="match status" value="1"/>
</dbReference>
<evidence type="ECO:0000313" key="8">
    <source>
        <dbReference type="Proteomes" id="UP000694255"/>
    </source>
</evidence>
<evidence type="ECO:0000256" key="1">
    <source>
        <dbReference type="ARBA" id="ARBA00004141"/>
    </source>
</evidence>
<proteinExistence type="predicted"/>
<feature type="transmembrane region" description="Helical" evidence="5">
    <location>
        <begin position="125"/>
        <end position="144"/>
    </location>
</feature>
<dbReference type="GeneID" id="73467012"/>
<keyword evidence="2 5" id="KW-0812">Transmembrane</keyword>
<dbReference type="CDD" id="cd17316">
    <property type="entry name" value="MFS_SV2_like"/>
    <property type="match status" value="1"/>
</dbReference>
<dbReference type="InterPro" id="IPR020846">
    <property type="entry name" value="MFS_dom"/>
</dbReference>
<dbReference type="OrthoDB" id="5296287at2759"/>
<comment type="caution">
    <text evidence="7">The sequence shown here is derived from an EMBL/GenBank/DDBJ whole genome shotgun (WGS) entry which is preliminary data.</text>
</comment>
<gene>
    <name evidence="7" type="ORF">J8A68_000211</name>
</gene>
<dbReference type="PROSITE" id="PS50850">
    <property type="entry name" value="MFS"/>
    <property type="match status" value="1"/>
</dbReference>
<feature type="transmembrane region" description="Helical" evidence="5">
    <location>
        <begin position="409"/>
        <end position="428"/>
    </location>
</feature>
<feature type="transmembrane region" description="Helical" evidence="5">
    <location>
        <begin position="288"/>
        <end position="309"/>
    </location>
</feature>
<feature type="domain" description="Major facilitator superfamily (MFS) profile" evidence="6">
    <location>
        <begin position="1"/>
        <end position="432"/>
    </location>
</feature>
<name>A0A8J5UMT0_9ASCO</name>
<reference evidence="7 8" key="1">
    <citation type="journal article" date="2021" name="DNA Res.">
        <title>Genome analysis of Candida subhashii reveals its hybrid nature and dual mitochondrial genome conformations.</title>
        <authorList>
            <person name="Mixao V."/>
            <person name="Hegedusova E."/>
            <person name="Saus E."/>
            <person name="Pryszcz L.P."/>
            <person name="Cillingova A."/>
            <person name="Nosek J."/>
            <person name="Gabaldon T."/>
        </authorList>
    </citation>
    <scope>NUCLEOTIDE SEQUENCE [LARGE SCALE GENOMIC DNA]</scope>
    <source>
        <strain evidence="7 8">CBS 10753</strain>
    </source>
</reference>
<dbReference type="Proteomes" id="UP000694255">
    <property type="component" value="Unassembled WGS sequence"/>
</dbReference>
<feature type="transmembrane region" description="Helical" evidence="5">
    <location>
        <begin position="316"/>
        <end position="333"/>
    </location>
</feature>
<evidence type="ECO:0000259" key="6">
    <source>
        <dbReference type="PROSITE" id="PS50850"/>
    </source>
</evidence>
<organism evidence="7 8">
    <name type="scientific">[Candida] subhashii</name>
    <dbReference type="NCBI Taxonomy" id="561895"/>
    <lineage>
        <taxon>Eukaryota</taxon>
        <taxon>Fungi</taxon>
        <taxon>Dikarya</taxon>
        <taxon>Ascomycota</taxon>
        <taxon>Saccharomycotina</taxon>
        <taxon>Pichiomycetes</taxon>
        <taxon>Debaryomycetaceae</taxon>
        <taxon>Spathaspora</taxon>
    </lineage>
</organism>
<comment type="subcellular location">
    <subcellularLocation>
        <location evidence="1">Membrane</location>
        <topology evidence="1">Multi-pass membrane protein</topology>
    </subcellularLocation>
</comment>
<accession>A0A8J5UMT0</accession>
<protein>
    <recommendedName>
        <fullName evidence="6">Major facilitator superfamily (MFS) profile domain-containing protein</fullName>
    </recommendedName>
</protein>
<feature type="transmembrane region" description="Helical" evidence="5">
    <location>
        <begin position="188"/>
        <end position="208"/>
    </location>
</feature>
<dbReference type="Pfam" id="PF00083">
    <property type="entry name" value="Sugar_tr"/>
    <property type="match status" value="1"/>
</dbReference>
<dbReference type="GO" id="GO:0015355">
    <property type="term" value="F:secondary active monocarboxylate transmembrane transporter activity"/>
    <property type="evidence" value="ECO:0007669"/>
    <property type="project" value="TreeGrafter"/>
</dbReference>
<keyword evidence="8" id="KW-1185">Reference proteome</keyword>